<dbReference type="InterPro" id="IPR004089">
    <property type="entry name" value="MCPsignal_dom"/>
</dbReference>
<dbReference type="PANTHER" id="PTHR32089">
    <property type="entry name" value="METHYL-ACCEPTING CHEMOTAXIS PROTEIN MCPB"/>
    <property type="match status" value="1"/>
</dbReference>
<dbReference type="Pfam" id="PF00015">
    <property type="entry name" value="MCPsignal"/>
    <property type="match status" value="1"/>
</dbReference>
<keyword evidence="4 6" id="KW-0807">Transducer</keyword>
<dbReference type="PANTHER" id="PTHR32089:SF112">
    <property type="entry name" value="LYSOZYME-LIKE PROTEIN-RELATED"/>
    <property type="match status" value="1"/>
</dbReference>
<comment type="similarity">
    <text evidence="5">Belongs to the methyl-accepting chemotaxis (MCP) protein family.</text>
</comment>
<dbReference type="GO" id="GO:0005886">
    <property type="term" value="C:plasma membrane"/>
    <property type="evidence" value="ECO:0007669"/>
    <property type="project" value="UniProtKB-SubCell"/>
</dbReference>
<evidence type="ECO:0000256" key="1">
    <source>
        <dbReference type="ARBA" id="ARBA00004236"/>
    </source>
</evidence>
<dbReference type="Proteomes" id="UP000564806">
    <property type="component" value="Unassembled WGS sequence"/>
</dbReference>
<dbReference type="PROSITE" id="PS50885">
    <property type="entry name" value="HAMP"/>
    <property type="match status" value="1"/>
</dbReference>
<comment type="caution">
    <text evidence="10">The sequence shown here is derived from an EMBL/GenBank/DDBJ whole genome shotgun (WGS) entry which is preliminary data.</text>
</comment>
<keyword evidence="11" id="KW-1185">Reference proteome</keyword>
<dbReference type="SMART" id="SM00304">
    <property type="entry name" value="HAMP"/>
    <property type="match status" value="1"/>
</dbReference>
<name>A0A850EV95_9BACL</name>
<evidence type="ECO:0000256" key="6">
    <source>
        <dbReference type="PROSITE-ProRule" id="PRU00284"/>
    </source>
</evidence>
<comment type="subcellular location">
    <subcellularLocation>
        <location evidence="1">Cell membrane</location>
    </subcellularLocation>
</comment>
<dbReference type="Gene3D" id="1.10.287.950">
    <property type="entry name" value="Methyl-accepting chemotaxis protein"/>
    <property type="match status" value="1"/>
</dbReference>
<evidence type="ECO:0000313" key="11">
    <source>
        <dbReference type="Proteomes" id="UP000564806"/>
    </source>
</evidence>
<evidence type="ECO:0000259" key="9">
    <source>
        <dbReference type="PROSITE" id="PS50885"/>
    </source>
</evidence>
<keyword evidence="7" id="KW-0812">Transmembrane</keyword>
<dbReference type="RefSeq" id="WP_175374191.1">
    <property type="nucleotide sequence ID" value="NZ_JABWCS010000220.1"/>
</dbReference>
<feature type="domain" description="Methyl-accepting transducer" evidence="8">
    <location>
        <begin position="408"/>
        <end position="665"/>
    </location>
</feature>
<feature type="transmembrane region" description="Helical" evidence="7">
    <location>
        <begin position="313"/>
        <end position="336"/>
    </location>
</feature>
<evidence type="ECO:0000256" key="4">
    <source>
        <dbReference type="ARBA" id="ARBA00023224"/>
    </source>
</evidence>
<dbReference type="AlphaFoldDB" id="A0A850EV95"/>
<evidence type="ECO:0000259" key="8">
    <source>
        <dbReference type="PROSITE" id="PS50111"/>
    </source>
</evidence>
<dbReference type="EMBL" id="JABWCS010000220">
    <property type="protein sequence ID" value="NUU63810.1"/>
    <property type="molecule type" value="Genomic_DNA"/>
</dbReference>
<dbReference type="CDD" id="cd06225">
    <property type="entry name" value="HAMP"/>
    <property type="match status" value="1"/>
</dbReference>
<dbReference type="SMART" id="SM00283">
    <property type="entry name" value="MA"/>
    <property type="match status" value="1"/>
</dbReference>
<evidence type="ECO:0000256" key="5">
    <source>
        <dbReference type="ARBA" id="ARBA00029447"/>
    </source>
</evidence>
<evidence type="ECO:0000256" key="3">
    <source>
        <dbReference type="ARBA" id="ARBA00023136"/>
    </source>
</evidence>
<keyword evidence="7" id="KW-1133">Transmembrane helix</keyword>
<evidence type="ECO:0000313" key="10">
    <source>
        <dbReference type="EMBL" id="NUU63810.1"/>
    </source>
</evidence>
<dbReference type="GO" id="GO:0007165">
    <property type="term" value="P:signal transduction"/>
    <property type="evidence" value="ECO:0007669"/>
    <property type="project" value="UniProtKB-KW"/>
</dbReference>
<organism evidence="10 11">
    <name type="scientific">Paenibacillus agri</name>
    <dbReference type="NCBI Taxonomy" id="2744309"/>
    <lineage>
        <taxon>Bacteria</taxon>
        <taxon>Bacillati</taxon>
        <taxon>Bacillota</taxon>
        <taxon>Bacilli</taxon>
        <taxon>Bacillales</taxon>
        <taxon>Paenibacillaceae</taxon>
        <taxon>Paenibacillus</taxon>
    </lineage>
</organism>
<sequence>MRRSWIIRFESVGMKLFLIVFCSIVLLSTVLGLTSYYTAKGIIMDEVAAASGQSIVQAADKLDFLLAEYEALSRQFAVDPVLKADLETANNKQVGTVSKAAAEDRIRRKLDSVRDSDKRMAGIRLLSKSLIDVDSYKSTGTGAVRTDEGVAARVKQIEDAKGNPVWFPVREKGFFDVYSEPSLTMGRLLRNMQHPEAEYYMLIEVKGSAITSLLDNLQIGADGEIRIVTPEGGIVYAADSKLLGQEAFIKVPDMSKGRDKPNAAGGPQLNHSFTAADEQGQSQLVVYQPLGIGGWTMMGYAPVSDFTSSANKLLYITLSVVLAAGVVALLIGYLLLRLVGKPLGKLASLMEEGEKGNLQVRTNFKSQDEIGRLGHSFNRMMEQISRLAAQSRLSADGVLSTSAQLVKVSGTISLHAREVAAATSEIAGGAASLAAEAERGHRNVEVMGEKMQEVTELNATMDISTGKIVAISGQGSETMRQLVEQSESVLNLMNLIQENSANLRESTHLIRSILSPMIAVNKQTNILALNASIEAVRAGEAGRGFRVIADEIRQLANQSNQSIQSVSQITEEIGQNIEDTVTVVNEAAPLFGKQIASVRESSAVFGEVRSEMEQFLGHITNSTAAVNELIAFQRQLGDAMANVSAVVQQSNASTQEVASMSTEQSVVSEELVALSGKLEGLAEELKKSLVSFQGSS</sequence>
<feature type="domain" description="HAMP" evidence="9">
    <location>
        <begin position="337"/>
        <end position="389"/>
    </location>
</feature>
<gene>
    <name evidence="10" type="ORF">HPT30_25995</name>
</gene>
<proteinExistence type="inferred from homology"/>
<dbReference type="Gene3D" id="3.30.450.20">
    <property type="entry name" value="PAS domain"/>
    <property type="match status" value="1"/>
</dbReference>
<keyword evidence="2" id="KW-1003">Cell membrane</keyword>
<accession>A0A850EV95</accession>
<dbReference type="InterPro" id="IPR003660">
    <property type="entry name" value="HAMP_dom"/>
</dbReference>
<dbReference type="SUPFAM" id="SSF58104">
    <property type="entry name" value="Methyl-accepting chemotaxis protein (MCP) signaling domain"/>
    <property type="match status" value="1"/>
</dbReference>
<reference evidence="10" key="1">
    <citation type="submission" date="2020-06" db="EMBL/GenBank/DDBJ databases">
        <title>Paenibacillus sp. nov., isolated from soil.</title>
        <authorList>
            <person name="Seo Y.L."/>
        </authorList>
    </citation>
    <scope>NUCLEOTIDE SEQUENCE [LARGE SCALE GENOMIC DNA]</scope>
    <source>
        <strain evidence="10">JW14</strain>
    </source>
</reference>
<dbReference type="Pfam" id="PF00672">
    <property type="entry name" value="HAMP"/>
    <property type="match status" value="1"/>
</dbReference>
<evidence type="ECO:0000256" key="2">
    <source>
        <dbReference type="ARBA" id="ARBA00022475"/>
    </source>
</evidence>
<evidence type="ECO:0000256" key="7">
    <source>
        <dbReference type="SAM" id="Phobius"/>
    </source>
</evidence>
<protein>
    <submittedName>
        <fullName evidence="10">Methyl-accepting chemotaxis protein</fullName>
    </submittedName>
</protein>
<keyword evidence="3 7" id="KW-0472">Membrane</keyword>
<dbReference type="PROSITE" id="PS50111">
    <property type="entry name" value="CHEMOTAXIS_TRANSDUC_2"/>
    <property type="match status" value="1"/>
</dbReference>